<dbReference type="OrthoDB" id="3262412at2759"/>
<reference evidence="1 2" key="1">
    <citation type="journal article" date="2019" name="Nat. Ecol. Evol.">
        <title>Megaphylogeny resolves global patterns of mushroom evolution.</title>
        <authorList>
            <person name="Varga T."/>
            <person name="Krizsan K."/>
            <person name="Foldi C."/>
            <person name="Dima B."/>
            <person name="Sanchez-Garcia M."/>
            <person name="Sanchez-Ramirez S."/>
            <person name="Szollosi G.J."/>
            <person name="Szarkandi J.G."/>
            <person name="Papp V."/>
            <person name="Albert L."/>
            <person name="Andreopoulos W."/>
            <person name="Angelini C."/>
            <person name="Antonin V."/>
            <person name="Barry K.W."/>
            <person name="Bougher N.L."/>
            <person name="Buchanan P."/>
            <person name="Buyck B."/>
            <person name="Bense V."/>
            <person name="Catcheside P."/>
            <person name="Chovatia M."/>
            <person name="Cooper J."/>
            <person name="Damon W."/>
            <person name="Desjardin D."/>
            <person name="Finy P."/>
            <person name="Geml J."/>
            <person name="Haridas S."/>
            <person name="Hughes K."/>
            <person name="Justo A."/>
            <person name="Karasinski D."/>
            <person name="Kautmanova I."/>
            <person name="Kiss B."/>
            <person name="Kocsube S."/>
            <person name="Kotiranta H."/>
            <person name="LaButti K.M."/>
            <person name="Lechner B.E."/>
            <person name="Liimatainen K."/>
            <person name="Lipzen A."/>
            <person name="Lukacs Z."/>
            <person name="Mihaltcheva S."/>
            <person name="Morgado L.N."/>
            <person name="Niskanen T."/>
            <person name="Noordeloos M.E."/>
            <person name="Ohm R.A."/>
            <person name="Ortiz-Santana B."/>
            <person name="Ovrebo C."/>
            <person name="Racz N."/>
            <person name="Riley R."/>
            <person name="Savchenko A."/>
            <person name="Shiryaev A."/>
            <person name="Soop K."/>
            <person name="Spirin V."/>
            <person name="Szebenyi C."/>
            <person name="Tomsovsky M."/>
            <person name="Tulloss R.E."/>
            <person name="Uehling J."/>
            <person name="Grigoriev I.V."/>
            <person name="Vagvolgyi C."/>
            <person name="Papp T."/>
            <person name="Martin F.M."/>
            <person name="Miettinen O."/>
            <person name="Hibbett D.S."/>
            <person name="Nagy L.G."/>
        </authorList>
    </citation>
    <scope>NUCLEOTIDE SEQUENCE [LARGE SCALE GENOMIC DNA]</scope>
    <source>
        <strain evidence="1 2">CBS 962.96</strain>
    </source>
</reference>
<dbReference type="AlphaFoldDB" id="A0A4S8KQW2"/>
<protein>
    <submittedName>
        <fullName evidence="1">Uncharacterized protein</fullName>
    </submittedName>
</protein>
<dbReference type="EMBL" id="ML180289">
    <property type="protein sequence ID" value="THU77981.1"/>
    <property type="molecule type" value="Genomic_DNA"/>
</dbReference>
<name>A0A4S8KQW2_DENBC</name>
<gene>
    <name evidence="1" type="ORF">K435DRAFT_701116</name>
</gene>
<dbReference type="Proteomes" id="UP000297245">
    <property type="component" value="Unassembled WGS sequence"/>
</dbReference>
<sequence length="146" mass="17971">MFTDNEKPSKDPEYVFCPAPHRKQLLHLFTRHFCQHPLLPERLETDCWTAEQIRRNAVMEMYNFCFQRGLREVWGYMWTSWYSPKMWELWARSTNSQLLSRLRTTMNVENFWKQLKHDNLHHILHPRLDQLVWILIHEVTPSYLTR</sequence>
<evidence type="ECO:0000313" key="1">
    <source>
        <dbReference type="EMBL" id="THU77981.1"/>
    </source>
</evidence>
<evidence type="ECO:0000313" key="2">
    <source>
        <dbReference type="Proteomes" id="UP000297245"/>
    </source>
</evidence>
<organism evidence="1 2">
    <name type="scientific">Dendrothele bispora (strain CBS 962.96)</name>
    <dbReference type="NCBI Taxonomy" id="1314807"/>
    <lineage>
        <taxon>Eukaryota</taxon>
        <taxon>Fungi</taxon>
        <taxon>Dikarya</taxon>
        <taxon>Basidiomycota</taxon>
        <taxon>Agaricomycotina</taxon>
        <taxon>Agaricomycetes</taxon>
        <taxon>Agaricomycetidae</taxon>
        <taxon>Agaricales</taxon>
        <taxon>Agaricales incertae sedis</taxon>
        <taxon>Dendrothele</taxon>
    </lineage>
</organism>
<feature type="non-terminal residue" evidence="1">
    <location>
        <position position="146"/>
    </location>
</feature>
<keyword evidence="2" id="KW-1185">Reference proteome</keyword>
<proteinExistence type="predicted"/>
<accession>A0A4S8KQW2</accession>